<evidence type="ECO:0000313" key="2">
    <source>
        <dbReference type="Proteomes" id="UP000009234"/>
    </source>
</evidence>
<protein>
    <submittedName>
        <fullName evidence="1">4Fe-4S ferredoxin iron-sulfur-binding domain-containing protein</fullName>
    </submittedName>
</protein>
<accession>F6DP23</accession>
<gene>
    <name evidence="1" type="ordered locus">Desru_2511</name>
</gene>
<organism evidence="1 2">
    <name type="scientific">Desulforamulus ruminis (strain ATCC 23193 / DSM 2154 / NCIMB 8452 / DL)</name>
    <name type="common">Desulfotomaculum ruminis</name>
    <dbReference type="NCBI Taxonomy" id="696281"/>
    <lineage>
        <taxon>Bacteria</taxon>
        <taxon>Bacillati</taxon>
        <taxon>Bacillota</taxon>
        <taxon>Clostridia</taxon>
        <taxon>Eubacteriales</taxon>
        <taxon>Peptococcaceae</taxon>
        <taxon>Desulforamulus</taxon>
    </lineage>
</organism>
<name>F6DP23_DESRL</name>
<sequence length="129" mass="14274">MSVKDNWMKWRRELMDSCGQCVGFRAKGLELPAAGEGHVCTPNEACPKHCPGFQMNFDEIAEELAAVGKREPASVVKEEVPAKEVQEDLIAACCSHCGRSENDGFLIRCKHKGETRWVCTKCLPSLIHG</sequence>
<keyword evidence="2" id="KW-1185">Reference proteome</keyword>
<evidence type="ECO:0000313" key="1">
    <source>
        <dbReference type="EMBL" id="AEG60742.1"/>
    </source>
</evidence>
<dbReference type="Proteomes" id="UP000009234">
    <property type="component" value="Chromosome"/>
</dbReference>
<dbReference type="RefSeq" id="WP_013842498.1">
    <property type="nucleotide sequence ID" value="NC_015589.1"/>
</dbReference>
<reference evidence="2" key="1">
    <citation type="submission" date="2011-05" db="EMBL/GenBank/DDBJ databases">
        <title>Complete sequence of Desulfotomaculum ruminis DSM 2154.</title>
        <authorList>
            <person name="Lucas S."/>
            <person name="Copeland A."/>
            <person name="Lapidus A."/>
            <person name="Cheng J.-F."/>
            <person name="Goodwin L."/>
            <person name="Pitluck S."/>
            <person name="Lu M."/>
            <person name="Detter J.C."/>
            <person name="Han C."/>
            <person name="Tapia R."/>
            <person name="Land M."/>
            <person name="Hauser L."/>
            <person name="Kyrpides N."/>
            <person name="Ivanova N."/>
            <person name="Mikhailova N."/>
            <person name="Pagani I."/>
            <person name="Stams A.J.M."/>
            <person name="Plugge C.M."/>
            <person name="Muyzer G."/>
            <person name="Kuever J."/>
            <person name="Parshina S.N."/>
            <person name="Ivanova A.E."/>
            <person name="Nazina T.N."/>
            <person name="Brambilla E."/>
            <person name="Spring S."/>
            <person name="Klenk H.-P."/>
            <person name="Woyke T."/>
        </authorList>
    </citation>
    <scope>NUCLEOTIDE SEQUENCE [LARGE SCALE GENOMIC DNA]</scope>
    <source>
        <strain evidence="2">ATCC 23193 / DSM 2154 / NCIB 8452 / DL</strain>
    </source>
</reference>
<proteinExistence type="predicted"/>
<dbReference type="AlphaFoldDB" id="F6DP23"/>
<dbReference type="EMBL" id="CP002780">
    <property type="protein sequence ID" value="AEG60742.1"/>
    <property type="molecule type" value="Genomic_DNA"/>
</dbReference>
<dbReference type="KEGG" id="dru:Desru_2511"/>
<dbReference type="HOGENOM" id="CLU_136003_0_0_9"/>
<dbReference type="OrthoDB" id="9795268at2"/>
<dbReference type="STRING" id="696281.Desru_2511"/>
<reference evidence="1 2" key="2">
    <citation type="journal article" date="2012" name="Stand. Genomic Sci.">
        <title>Complete genome sequence of the sulfate-reducing firmicute Desulfotomaculum ruminis type strain (DL(T)).</title>
        <authorList>
            <person name="Spring S."/>
            <person name="Visser M."/>
            <person name="Lu M."/>
            <person name="Copeland A."/>
            <person name="Lapidus A."/>
            <person name="Lucas S."/>
            <person name="Cheng J.F."/>
            <person name="Han C."/>
            <person name="Tapia R."/>
            <person name="Goodwin L.A."/>
            <person name="Pitluck S."/>
            <person name="Ivanova N."/>
            <person name="Land M."/>
            <person name="Hauser L."/>
            <person name="Larimer F."/>
            <person name="Rohde M."/>
            <person name="Goker M."/>
            <person name="Detter J.C."/>
            <person name="Kyrpides N.C."/>
            <person name="Woyke T."/>
            <person name="Schaap P.J."/>
            <person name="Plugge C.M."/>
            <person name="Muyzer G."/>
            <person name="Kuever J."/>
            <person name="Pereira I.A."/>
            <person name="Parshina S.N."/>
            <person name="Bernier-Latmani R."/>
            <person name="Stams A.J."/>
            <person name="Klenk H.P."/>
        </authorList>
    </citation>
    <scope>NUCLEOTIDE SEQUENCE [LARGE SCALE GENOMIC DNA]</scope>
    <source>
        <strain evidence="2">ATCC 23193 / DSM 2154 / NCIB 8452 / DL</strain>
    </source>
</reference>